<name>A0A162K574_9BACL</name>
<dbReference type="Pfam" id="PF00903">
    <property type="entry name" value="Glyoxalase"/>
    <property type="match status" value="2"/>
</dbReference>
<gene>
    <name evidence="3" type="ORF">PGLA_09280</name>
</gene>
<organism evidence="3 4">
    <name type="scientific">Paenibacillus glacialis</name>
    <dbReference type="NCBI Taxonomy" id="494026"/>
    <lineage>
        <taxon>Bacteria</taxon>
        <taxon>Bacillati</taxon>
        <taxon>Bacillota</taxon>
        <taxon>Bacilli</taxon>
        <taxon>Bacillales</taxon>
        <taxon>Paenibacillaceae</taxon>
        <taxon>Paenibacillus</taxon>
    </lineage>
</organism>
<dbReference type="InterPro" id="IPR029068">
    <property type="entry name" value="Glyas_Bleomycin-R_OHBP_Dase"/>
</dbReference>
<comment type="caution">
    <text evidence="3">The sequence shown here is derived from an EMBL/GenBank/DDBJ whole genome shotgun (WGS) entry which is preliminary data.</text>
</comment>
<dbReference type="PANTHER" id="PTHR43279">
    <property type="entry name" value="CATECHOL-2,3-DIOXYGENASE"/>
    <property type="match status" value="1"/>
</dbReference>
<dbReference type="GO" id="GO:0004462">
    <property type="term" value="F:lactoylglutathione lyase activity"/>
    <property type="evidence" value="ECO:0007669"/>
    <property type="project" value="InterPro"/>
</dbReference>
<evidence type="ECO:0000313" key="4">
    <source>
        <dbReference type="Proteomes" id="UP000076967"/>
    </source>
</evidence>
<feature type="domain" description="VOC" evidence="2">
    <location>
        <begin position="10"/>
        <end position="127"/>
    </location>
</feature>
<dbReference type="SUPFAM" id="SSF54593">
    <property type="entry name" value="Glyoxalase/Bleomycin resistance protein/Dihydroxybiphenyl dioxygenase"/>
    <property type="match status" value="2"/>
</dbReference>
<protein>
    <submittedName>
        <fullName evidence="3">Glyoxalase</fullName>
    </submittedName>
</protein>
<proteinExistence type="predicted"/>
<dbReference type="EMBL" id="LVJH01000016">
    <property type="protein sequence ID" value="OAB43176.1"/>
    <property type="molecule type" value="Genomic_DNA"/>
</dbReference>
<evidence type="ECO:0000259" key="2">
    <source>
        <dbReference type="PROSITE" id="PS51819"/>
    </source>
</evidence>
<sequence length="286" mass="31386">MTKQIHPSTQIGLVKLKISDLKRSVAFYKEVVGLRILSQTENIAELTVDGNQPLLILEQIENAVILPERSVAGLYHFAILVPDRISLGLSLRNLIKFNVGVGQGDHLVSEALYINDPDNNGIEIYADRPKESWKRDVNGEYVMTTDPVDVDGLLAISEGKTWSGLSEDTIVGHVHFHVSDLQKTEAFYCGILGFDVTAHYGSMALFISAGGYHHHIGLNTWAGVGAPPAPHDAVGLDYFTLVLPNHEELDHVIVQLKDAGISVRYIDGGWFVKDPSNITIKLLSQG</sequence>
<dbReference type="InterPro" id="IPR018146">
    <property type="entry name" value="Glyoxalase_1_CS"/>
</dbReference>
<keyword evidence="4" id="KW-1185">Reference proteome</keyword>
<dbReference type="CDD" id="cd07255">
    <property type="entry name" value="VOC_BsCatE_like_N"/>
    <property type="match status" value="1"/>
</dbReference>
<evidence type="ECO:0000256" key="1">
    <source>
        <dbReference type="ARBA" id="ARBA00022723"/>
    </source>
</evidence>
<feature type="domain" description="VOC" evidence="2">
    <location>
        <begin position="170"/>
        <end position="285"/>
    </location>
</feature>
<dbReference type="Proteomes" id="UP000076967">
    <property type="component" value="Unassembled WGS sequence"/>
</dbReference>
<accession>A0A162K574</accession>
<dbReference type="GO" id="GO:0046872">
    <property type="term" value="F:metal ion binding"/>
    <property type="evidence" value="ECO:0007669"/>
    <property type="project" value="UniProtKB-KW"/>
</dbReference>
<evidence type="ECO:0000313" key="3">
    <source>
        <dbReference type="EMBL" id="OAB43176.1"/>
    </source>
</evidence>
<dbReference type="STRING" id="494026.PGLA_09280"/>
<keyword evidence="1" id="KW-0479">Metal-binding</keyword>
<dbReference type="Gene3D" id="3.10.180.10">
    <property type="entry name" value="2,3-Dihydroxybiphenyl 1,2-Dioxygenase, domain 1"/>
    <property type="match status" value="2"/>
</dbReference>
<dbReference type="PANTHER" id="PTHR43279:SF1">
    <property type="entry name" value="CATECHOL-2,3-DIOXYGENASE"/>
    <property type="match status" value="1"/>
</dbReference>
<dbReference type="AlphaFoldDB" id="A0A162K574"/>
<dbReference type="InterPro" id="IPR004360">
    <property type="entry name" value="Glyas_Fos-R_dOase_dom"/>
</dbReference>
<dbReference type="PROSITE" id="PS51819">
    <property type="entry name" value="VOC"/>
    <property type="match status" value="2"/>
</dbReference>
<reference evidence="3 4" key="1">
    <citation type="submission" date="2016-03" db="EMBL/GenBank/DDBJ databases">
        <title>Draft genome sequence of Paenibacillus glacialis DSM 22343.</title>
        <authorList>
            <person name="Shin S.-K."/>
            <person name="Yi H."/>
        </authorList>
    </citation>
    <scope>NUCLEOTIDE SEQUENCE [LARGE SCALE GENOMIC DNA]</scope>
    <source>
        <strain evidence="3 4">DSM 22343</strain>
    </source>
</reference>
<dbReference type="RefSeq" id="WP_068531860.1">
    <property type="nucleotide sequence ID" value="NZ_LVJH01000016.1"/>
</dbReference>
<dbReference type="OrthoDB" id="9792626at2"/>
<dbReference type="InterPro" id="IPR037523">
    <property type="entry name" value="VOC_core"/>
</dbReference>
<dbReference type="CDD" id="cd16359">
    <property type="entry name" value="VOC_BsCatE_like_C"/>
    <property type="match status" value="1"/>
</dbReference>
<dbReference type="PROSITE" id="PS00934">
    <property type="entry name" value="GLYOXALASE_I_1"/>
    <property type="match status" value="1"/>
</dbReference>